<sequence>MVKKNEDLGNGNYWITLVAKDWQDGPELLLKPAPNLFEPSKVYQDALLEAGIPYTQFLVEDLAAEFDRLVTIGVSFTLKPSEMGNVKMAIFNDECGNQIQLVEELQ</sequence>
<proteinExistence type="predicted"/>
<evidence type="ECO:0000313" key="3">
    <source>
        <dbReference type="Proteomes" id="UP000615593"/>
    </source>
</evidence>
<organism evidence="2 3">
    <name type="scientific">Mesonia mobilis</name>
    <dbReference type="NCBI Taxonomy" id="369791"/>
    <lineage>
        <taxon>Bacteria</taxon>
        <taxon>Pseudomonadati</taxon>
        <taxon>Bacteroidota</taxon>
        <taxon>Flavobacteriia</taxon>
        <taxon>Flavobacteriales</taxon>
        <taxon>Flavobacteriaceae</taxon>
        <taxon>Mesonia</taxon>
    </lineage>
</organism>
<feature type="domain" description="VOC" evidence="1">
    <location>
        <begin position="1"/>
        <end position="104"/>
    </location>
</feature>
<dbReference type="InterPro" id="IPR004360">
    <property type="entry name" value="Glyas_Fos-R_dOase_dom"/>
</dbReference>
<dbReference type="InterPro" id="IPR037523">
    <property type="entry name" value="VOC_core"/>
</dbReference>
<dbReference type="PANTHER" id="PTHR36437:SF2">
    <property type="entry name" value="GLYOXALASE_BLEOMYCIN RESISTANCE PROTEIN_DIOXYGENASE"/>
    <property type="match status" value="1"/>
</dbReference>
<evidence type="ECO:0000259" key="1">
    <source>
        <dbReference type="PROSITE" id="PS51819"/>
    </source>
</evidence>
<dbReference type="GeneID" id="94370421"/>
<dbReference type="Pfam" id="PF00903">
    <property type="entry name" value="Glyoxalase"/>
    <property type="match status" value="1"/>
</dbReference>
<dbReference type="EMBL" id="BMWY01000010">
    <property type="protein sequence ID" value="GGZ64509.1"/>
    <property type="molecule type" value="Genomic_DNA"/>
</dbReference>
<dbReference type="InterPro" id="IPR029068">
    <property type="entry name" value="Glyas_Bleomycin-R_OHBP_Dase"/>
</dbReference>
<gene>
    <name evidence="2" type="ORF">GCM10008088_27550</name>
</gene>
<name>A0ABQ3C565_9FLAO</name>
<dbReference type="PANTHER" id="PTHR36437">
    <property type="entry name" value="GLYOXALASE/BLEOMYCIN RESISTANCE PROTEIN/DIOXYGENASE"/>
    <property type="match status" value="1"/>
</dbReference>
<keyword evidence="3" id="KW-1185">Reference proteome</keyword>
<accession>A0ABQ3C565</accession>
<dbReference type="Gene3D" id="3.10.180.10">
    <property type="entry name" value="2,3-Dihydroxybiphenyl 1,2-Dioxygenase, domain 1"/>
    <property type="match status" value="1"/>
</dbReference>
<protein>
    <recommendedName>
        <fullName evidence="1">VOC domain-containing protein</fullName>
    </recommendedName>
</protein>
<dbReference type="PROSITE" id="PS51819">
    <property type="entry name" value="VOC"/>
    <property type="match status" value="1"/>
</dbReference>
<dbReference type="SUPFAM" id="SSF54593">
    <property type="entry name" value="Glyoxalase/Bleomycin resistance protein/Dihydroxybiphenyl dioxygenase"/>
    <property type="match status" value="1"/>
</dbReference>
<evidence type="ECO:0000313" key="2">
    <source>
        <dbReference type="EMBL" id="GGZ64509.1"/>
    </source>
</evidence>
<dbReference type="Proteomes" id="UP000615593">
    <property type="component" value="Unassembled WGS sequence"/>
</dbReference>
<dbReference type="RefSeq" id="WP_051191372.1">
    <property type="nucleotide sequence ID" value="NZ_BMWY01000010.1"/>
</dbReference>
<comment type="caution">
    <text evidence="2">The sequence shown here is derived from an EMBL/GenBank/DDBJ whole genome shotgun (WGS) entry which is preliminary data.</text>
</comment>
<reference evidence="3" key="1">
    <citation type="journal article" date="2019" name="Int. J. Syst. Evol. Microbiol.">
        <title>The Global Catalogue of Microorganisms (GCM) 10K type strain sequencing project: providing services to taxonomists for standard genome sequencing and annotation.</title>
        <authorList>
            <consortium name="The Broad Institute Genomics Platform"/>
            <consortium name="The Broad Institute Genome Sequencing Center for Infectious Disease"/>
            <person name="Wu L."/>
            <person name="Ma J."/>
        </authorList>
    </citation>
    <scope>NUCLEOTIDE SEQUENCE [LARGE SCALE GENOMIC DNA]</scope>
    <source>
        <strain evidence="3">KCTC 12708</strain>
    </source>
</reference>